<dbReference type="CDD" id="cd09274">
    <property type="entry name" value="RNase_HI_RT_Ty3"/>
    <property type="match status" value="1"/>
</dbReference>
<dbReference type="InterPro" id="IPR041577">
    <property type="entry name" value="RT_RNaseH_2"/>
</dbReference>
<dbReference type="AlphaFoldDB" id="A0A9Q3P2G7"/>
<sequence length="242" mass="27933">MLFPMKASRWTKQNSRKFSIGHLQETSRHFNHSLHLPTVTAVSSRIILKKISSLTVFLKNNSCFPLNEEAIRQFHQLKEAFTIASILSHFYPSLPTIVKTDASDNALGAVLSHISDSGQHPIGFDSRRLHPAELNYKIHDRQLPGLFWALKHWRAFLLSLSSSFEVLTDHSSLQYFMSSKILTYYQSFWAELLSDFIFQSLTTLAAWPPFQIHCHIGTTFSQRGERFHQQESNELSKNNKER</sequence>
<accession>A0A9Q3P2G7</accession>
<dbReference type="Proteomes" id="UP000765509">
    <property type="component" value="Unassembled WGS sequence"/>
</dbReference>
<evidence type="ECO:0000313" key="2">
    <source>
        <dbReference type="EMBL" id="MBW0548164.1"/>
    </source>
</evidence>
<gene>
    <name evidence="2" type="ORF">O181_087879</name>
</gene>
<comment type="caution">
    <text evidence="2">The sequence shown here is derived from an EMBL/GenBank/DDBJ whole genome shotgun (WGS) entry which is preliminary data.</text>
</comment>
<reference evidence="2" key="1">
    <citation type="submission" date="2021-03" db="EMBL/GenBank/DDBJ databases">
        <title>Draft genome sequence of rust myrtle Austropuccinia psidii MF-1, a brazilian biotype.</title>
        <authorList>
            <person name="Quecine M.C."/>
            <person name="Pachon D.M.R."/>
            <person name="Bonatelli M.L."/>
            <person name="Correr F.H."/>
            <person name="Franceschini L.M."/>
            <person name="Leite T.F."/>
            <person name="Margarido G.R.A."/>
            <person name="Almeida C.A."/>
            <person name="Ferrarezi J.A."/>
            <person name="Labate C.A."/>
        </authorList>
    </citation>
    <scope>NUCLEOTIDE SEQUENCE</scope>
    <source>
        <strain evidence="2">MF-1</strain>
    </source>
</reference>
<dbReference type="OrthoDB" id="3095879at2759"/>
<protein>
    <recommendedName>
        <fullName evidence="1">Reverse transcriptase/retrotransposon-derived protein RNase H-like domain-containing protein</fullName>
    </recommendedName>
</protein>
<organism evidence="2 3">
    <name type="scientific">Austropuccinia psidii MF-1</name>
    <dbReference type="NCBI Taxonomy" id="1389203"/>
    <lineage>
        <taxon>Eukaryota</taxon>
        <taxon>Fungi</taxon>
        <taxon>Dikarya</taxon>
        <taxon>Basidiomycota</taxon>
        <taxon>Pucciniomycotina</taxon>
        <taxon>Pucciniomycetes</taxon>
        <taxon>Pucciniales</taxon>
        <taxon>Sphaerophragmiaceae</taxon>
        <taxon>Austropuccinia</taxon>
    </lineage>
</organism>
<evidence type="ECO:0000259" key="1">
    <source>
        <dbReference type="Pfam" id="PF17919"/>
    </source>
</evidence>
<dbReference type="PANTHER" id="PTHR34072">
    <property type="entry name" value="ENZYMATIC POLYPROTEIN-RELATED"/>
    <property type="match status" value="1"/>
</dbReference>
<dbReference type="EMBL" id="AVOT02053316">
    <property type="protein sequence ID" value="MBW0548164.1"/>
    <property type="molecule type" value="Genomic_DNA"/>
</dbReference>
<proteinExistence type="predicted"/>
<keyword evidence="3" id="KW-1185">Reference proteome</keyword>
<dbReference type="PANTHER" id="PTHR34072:SF52">
    <property type="entry name" value="RIBONUCLEASE H"/>
    <property type="match status" value="1"/>
</dbReference>
<dbReference type="Pfam" id="PF17919">
    <property type="entry name" value="RT_RNaseH_2"/>
    <property type="match status" value="1"/>
</dbReference>
<evidence type="ECO:0000313" key="3">
    <source>
        <dbReference type="Proteomes" id="UP000765509"/>
    </source>
</evidence>
<name>A0A9Q3P2G7_9BASI</name>
<dbReference type="SUPFAM" id="SSF56672">
    <property type="entry name" value="DNA/RNA polymerases"/>
    <property type="match status" value="1"/>
</dbReference>
<dbReference type="InterPro" id="IPR043502">
    <property type="entry name" value="DNA/RNA_pol_sf"/>
</dbReference>
<feature type="domain" description="Reverse transcriptase/retrotransposon-derived protein RNase H-like" evidence="1">
    <location>
        <begin position="67"/>
        <end position="163"/>
    </location>
</feature>